<dbReference type="GO" id="GO:0008233">
    <property type="term" value="F:peptidase activity"/>
    <property type="evidence" value="ECO:0007669"/>
    <property type="project" value="UniProtKB-KW"/>
</dbReference>
<dbReference type="Pfam" id="PF02586">
    <property type="entry name" value="SRAP"/>
    <property type="match status" value="1"/>
</dbReference>
<accession>A0ABD6CGZ6</accession>
<evidence type="ECO:0000256" key="4">
    <source>
        <dbReference type="ARBA" id="ARBA00022801"/>
    </source>
</evidence>
<feature type="compositionally biased region" description="Polar residues" evidence="8">
    <location>
        <begin position="198"/>
        <end position="207"/>
    </location>
</feature>
<dbReference type="GO" id="GO:0016829">
    <property type="term" value="F:lyase activity"/>
    <property type="evidence" value="ECO:0007669"/>
    <property type="project" value="UniProtKB-KW"/>
</dbReference>
<name>A0ABD6CGZ6_9EURY</name>
<keyword evidence="7" id="KW-0456">Lyase</keyword>
<dbReference type="Proteomes" id="UP001597119">
    <property type="component" value="Unassembled WGS sequence"/>
</dbReference>
<evidence type="ECO:0000256" key="8">
    <source>
        <dbReference type="SAM" id="MobiDB-lite"/>
    </source>
</evidence>
<keyword evidence="2" id="KW-0645">Protease</keyword>
<evidence type="ECO:0000313" key="10">
    <source>
        <dbReference type="Proteomes" id="UP001597119"/>
    </source>
</evidence>
<dbReference type="GO" id="GO:0006974">
    <property type="term" value="P:DNA damage response"/>
    <property type="evidence" value="ECO:0007669"/>
    <property type="project" value="UniProtKB-KW"/>
</dbReference>
<dbReference type="InterPro" id="IPR003738">
    <property type="entry name" value="SRAP"/>
</dbReference>
<dbReference type="PANTHER" id="PTHR13604">
    <property type="entry name" value="DC12-RELATED"/>
    <property type="match status" value="1"/>
</dbReference>
<protein>
    <submittedName>
        <fullName evidence="9">SOS response-associated peptidase</fullName>
        <ecNumber evidence="9">3.4.-.-</ecNumber>
    </submittedName>
</protein>
<evidence type="ECO:0000313" key="9">
    <source>
        <dbReference type="EMBL" id="MFD1589124.1"/>
    </source>
</evidence>
<gene>
    <name evidence="9" type="ORF">ACFR9U_19265</name>
</gene>
<dbReference type="GO" id="GO:0003677">
    <property type="term" value="F:DNA binding"/>
    <property type="evidence" value="ECO:0007669"/>
    <property type="project" value="UniProtKB-KW"/>
</dbReference>
<dbReference type="PANTHER" id="PTHR13604:SF0">
    <property type="entry name" value="ABASIC SITE PROCESSING PROTEIN HMCES"/>
    <property type="match status" value="1"/>
</dbReference>
<evidence type="ECO:0000256" key="6">
    <source>
        <dbReference type="ARBA" id="ARBA00023125"/>
    </source>
</evidence>
<dbReference type="SUPFAM" id="SSF143081">
    <property type="entry name" value="BB1717-like"/>
    <property type="match status" value="1"/>
</dbReference>
<evidence type="ECO:0000256" key="1">
    <source>
        <dbReference type="ARBA" id="ARBA00008136"/>
    </source>
</evidence>
<dbReference type="Gene3D" id="3.90.1680.10">
    <property type="entry name" value="SOS response associated peptidase-like"/>
    <property type="match status" value="1"/>
</dbReference>
<keyword evidence="3" id="KW-0227">DNA damage</keyword>
<evidence type="ECO:0000256" key="7">
    <source>
        <dbReference type="ARBA" id="ARBA00023239"/>
    </source>
</evidence>
<comment type="similarity">
    <text evidence="1">Belongs to the SOS response-associated peptidase family.</text>
</comment>
<dbReference type="GO" id="GO:0006508">
    <property type="term" value="P:proteolysis"/>
    <property type="evidence" value="ECO:0007669"/>
    <property type="project" value="UniProtKB-KW"/>
</dbReference>
<dbReference type="EC" id="3.4.-.-" evidence="9"/>
<feature type="region of interest" description="Disordered" evidence="8">
    <location>
        <begin position="193"/>
        <end position="226"/>
    </location>
</feature>
<keyword evidence="10" id="KW-1185">Reference proteome</keyword>
<dbReference type="EMBL" id="JBHUDJ010000014">
    <property type="protein sequence ID" value="MFD1589124.1"/>
    <property type="molecule type" value="Genomic_DNA"/>
</dbReference>
<keyword evidence="5" id="KW-0190">Covalent protein-DNA linkage</keyword>
<proteinExistence type="inferred from homology"/>
<evidence type="ECO:0000256" key="3">
    <source>
        <dbReference type="ARBA" id="ARBA00022763"/>
    </source>
</evidence>
<dbReference type="InterPro" id="IPR036590">
    <property type="entry name" value="SRAP-like"/>
</dbReference>
<sequence>MCGRTSLFAPRAELESRFDARVPDDYRPRYNVAPSDPLEVITADQPDVVQRFDWGFMPRWADADDQGFINARAETAHEKPAFSDAWESRPCLVLSSGFYEWKETGRGRKQPYRVSREDDLAFAMAGLWQRWEDDGDRRQTVTILTTDPNELVEPLHDRMAVVLPREAETTWLTAGPDERADLCRPYPNDDLDAYPISTAVNDPSNDSPAIVEPDRSEQTGLGEFGS</sequence>
<keyword evidence="4 9" id="KW-0378">Hydrolase</keyword>
<evidence type="ECO:0000256" key="5">
    <source>
        <dbReference type="ARBA" id="ARBA00023124"/>
    </source>
</evidence>
<dbReference type="RefSeq" id="WP_247378772.1">
    <property type="nucleotide sequence ID" value="NZ_JALLGV010000005.1"/>
</dbReference>
<reference evidence="9 10" key="1">
    <citation type="journal article" date="2019" name="Int. J. Syst. Evol. Microbiol.">
        <title>The Global Catalogue of Microorganisms (GCM) 10K type strain sequencing project: providing services to taxonomists for standard genome sequencing and annotation.</title>
        <authorList>
            <consortium name="The Broad Institute Genomics Platform"/>
            <consortium name="The Broad Institute Genome Sequencing Center for Infectious Disease"/>
            <person name="Wu L."/>
            <person name="Ma J."/>
        </authorList>
    </citation>
    <scope>NUCLEOTIDE SEQUENCE [LARGE SCALE GENOMIC DNA]</scope>
    <source>
        <strain evidence="9 10">CGMCC 1.12125</strain>
    </source>
</reference>
<comment type="caution">
    <text evidence="9">The sequence shown here is derived from an EMBL/GenBank/DDBJ whole genome shotgun (WGS) entry which is preliminary data.</text>
</comment>
<organism evidence="9 10">
    <name type="scientific">Halorientalis brevis</name>
    <dbReference type="NCBI Taxonomy" id="1126241"/>
    <lineage>
        <taxon>Archaea</taxon>
        <taxon>Methanobacteriati</taxon>
        <taxon>Methanobacteriota</taxon>
        <taxon>Stenosarchaea group</taxon>
        <taxon>Halobacteria</taxon>
        <taxon>Halobacteriales</taxon>
        <taxon>Haloarculaceae</taxon>
        <taxon>Halorientalis</taxon>
    </lineage>
</organism>
<dbReference type="AlphaFoldDB" id="A0ABD6CGZ6"/>
<keyword evidence="6" id="KW-0238">DNA-binding</keyword>
<evidence type="ECO:0000256" key="2">
    <source>
        <dbReference type="ARBA" id="ARBA00022670"/>
    </source>
</evidence>